<dbReference type="Proteomes" id="UP000887580">
    <property type="component" value="Unplaced"/>
</dbReference>
<evidence type="ECO:0000313" key="1">
    <source>
        <dbReference type="Proteomes" id="UP000887580"/>
    </source>
</evidence>
<name>A0AC35FE03_9BILA</name>
<reference evidence="2" key="1">
    <citation type="submission" date="2022-11" db="UniProtKB">
        <authorList>
            <consortium name="WormBaseParasite"/>
        </authorList>
    </citation>
    <scope>IDENTIFICATION</scope>
</reference>
<sequence length="361" mass="42764">MDLKYYLNLNDQFRDVRLSWVNKLEEMKCFISMIEEYQTMNPSSNLSELNLSIPLHDIKEMVRIHLDNPKKKHVFVRGNNGKYISGENGEHYMKCDRDVPLGWEKFIIEDVGNGKISLKSMNKYVSSENGDDAMTCNRKNADSWEFFEMIENDDGTFAFKGNNGKFVSSENGKKPIGCYVSAINEWEKFHIEHIKSPSEEVQMQWKMYIEHFTKLWNKYDSAINAKKNMNPENYYYSKAITIKHEGNEYIKSYSTHHQERRFDNHRFKADMKKADDRCSHTKWKLNEKYDHLFWCLNNENSREKMIAEMYSCIFPAKTFIEERLKKEEMNEDEKEEADTDGDSDVSVIPAVEDEDDRSFVF</sequence>
<dbReference type="WBParaSite" id="PS1159_v2.g16580.t1">
    <property type="protein sequence ID" value="PS1159_v2.g16580.t1"/>
    <property type="gene ID" value="PS1159_v2.g16580"/>
</dbReference>
<accession>A0AC35FE03</accession>
<protein>
    <submittedName>
        <fullName evidence="2">Uncharacterized protein</fullName>
    </submittedName>
</protein>
<proteinExistence type="predicted"/>
<evidence type="ECO:0000313" key="2">
    <source>
        <dbReference type="WBParaSite" id="PS1159_v2.g16580.t1"/>
    </source>
</evidence>
<organism evidence="1 2">
    <name type="scientific">Panagrolaimus sp. PS1159</name>
    <dbReference type="NCBI Taxonomy" id="55785"/>
    <lineage>
        <taxon>Eukaryota</taxon>
        <taxon>Metazoa</taxon>
        <taxon>Ecdysozoa</taxon>
        <taxon>Nematoda</taxon>
        <taxon>Chromadorea</taxon>
        <taxon>Rhabditida</taxon>
        <taxon>Tylenchina</taxon>
        <taxon>Panagrolaimomorpha</taxon>
        <taxon>Panagrolaimoidea</taxon>
        <taxon>Panagrolaimidae</taxon>
        <taxon>Panagrolaimus</taxon>
    </lineage>
</organism>